<dbReference type="PANTHER" id="PTHR43834:SF6">
    <property type="entry name" value="GTPASE DER"/>
    <property type="match status" value="1"/>
</dbReference>
<dbReference type="GO" id="GO:0043022">
    <property type="term" value="F:ribosome binding"/>
    <property type="evidence" value="ECO:0007669"/>
    <property type="project" value="TreeGrafter"/>
</dbReference>
<feature type="binding site" evidence="8">
    <location>
        <begin position="16"/>
        <end position="23"/>
    </location>
    <ligand>
        <name>GTP</name>
        <dbReference type="ChEBI" id="CHEBI:37565"/>
        <label>1</label>
    </ligand>
</feature>
<reference evidence="12 13" key="1">
    <citation type="journal article" date="2003" name="Proc. Natl. Acad. Sci. U.S.A.">
        <title>The genome sequence of Blochmannia floridanus: comparative analysis of reduced genomes.</title>
        <authorList>
            <person name="Gil R."/>
            <person name="Silva F.J."/>
            <person name="Zientz E."/>
            <person name="Delmotte F."/>
            <person name="Gonzalez-Candelas F."/>
            <person name="Latorre A."/>
            <person name="Rausell C."/>
            <person name="Kramerbeek J."/>
            <person name="Gadau J."/>
            <person name="Hoelldobler B."/>
            <person name="van Ham R.C.H.J."/>
            <person name="Gross R."/>
            <person name="Moya A."/>
        </authorList>
    </citation>
    <scope>NUCLEOTIDE SEQUENCE [LARGE SCALE GENOMIC DNA]</scope>
</reference>
<dbReference type="InterPro" id="IPR016484">
    <property type="entry name" value="GTPase_Der"/>
</dbReference>
<dbReference type="CDD" id="cd01894">
    <property type="entry name" value="EngA1"/>
    <property type="match status" value="1"/>
</dbReference>
<dbReference type="FunFam" id="3.40.50.300:FF:000040">
    <property type="entry name" value="GTPase Der"/>
    <property type="match status" value="1"/>
</dbReference>
<keyword evidence="4 10" id="KW-0677">Repeat</keyword>
<dbReference type="NCBIfam" id="TIGR00231">
    <property type="entry name" value="small_GTP"/>
    <property type="match status" value="2"/>
</dbReference>
<dbReference type="PROSITE" id="PS51712">
    <property type="entry name" value="G_ENGA"/>
    <property type="match status" value="1"/>
</dbReference>
<dbReference type="GO" id="GO:0005525">
    <property type="term" value="F:GTP binding"/>
    <property type="evidence" value="ECO:0007669"/>
    <property type="project" value="UniProtKB-UniRule"/>
</dbReference>
<evidence type="ECO:0000256" key="7">
    <source>
        <dbReference type="ARBA" id="ARBA00032345"/>
    </source>
</evidence>
<keyword evidence="6 8" id="KW-0342">GTP-binding</keyword>
<dbReference type="InterPro" id="IPR006073">
    <property type="entry name" value="GTP-bd"/>
</dbReference>
<organism evidence="12 13">
    <name type="scientific">Blochmanniella floridana</name>
    <dbReference type="NCBI Taxonomy" id="203907"/>
    <lineage>
        <taxon>Bacteria</taxon>
        <taxon>Pseudomonadati</taxon>
        <taxon>Pseudomonadota</taxon>
        <taxon>Gammaproteobacteria</taxon>
        <taxon>Enterobacterales</taxon>
        <taxon>Enterobacteriaceae</taxon>
        <taxon>ant endosymbionts</taxon>
        <taxon>Candidatus Blochmanniella</taxon>
    </lineage>
</organism>
<evidence type="ECO:0000256" key="1">
    <source>
        <dbReference type="ARBA" id="ARBA00008279"/>
    </source>
</evidence>
<evidence type="ECO:0000256" key="4">
    <source>
        <dbReference type="ARBA" id="ARBA00022737"/>
    </source>
</evidence>
<dbReference type="InterPro" id="IPR032859">
    <property type="entry name" value="KH_dom-like"/>
</dbReference>
<feature type="binding site" evidence="8">
    <location>
        <begin position="217"/>
        <end position="224"/>
    </location>
    <ligand>
        <name>GTP</name>
        <dbReference type="ChEBI" id="CHEBI:37565"/>
        <label>2</label>
    </ligand>
</feature>
<dbReference type="SUPFAM" id="SSF52540">
    <property type="entry name" value="P-loop containing nucleoside triphosphate hydrolases"/>
    <property type="match status" value="2"/>
</dbReference>
<feature type="domain" description="EngA-type G" evidence="11">
    <location>
        <begin position="211"/>
        <end position="387"/>
    </location>
</feature>
<accession>Q7VRR9</accession>
<evidence type="ECO:0000313" key="13">
    <source>
        <dbReference type="Proteomes" id="UP000002192"/>
    </source>
</evidence>
<evidence type="ECO:0000259" key="11">
    <source>
        <dbReference type="PROSITE" id="PS51712"/>
    </source>
</evidence>
<feature type="binding site" evidence="8">
    <location>
        <begin position="126"/>
        <end position="129"/>
    </location>
    <ligand>
        <name>GTP</name>
        <dbReference type="ChEBI" id="CHEBI:37565"/>
        <label>1</label>
    </ligand>
</feature>
<evidence type="ECO:0000256" key="5">
    <source>
        <dbReference type="ARBA" id="ARBA00022741"/>
    </source>
</evidence>
<dbReference type="InterPro" id="IPR031166">
    <property type="entry name" value="G_ENGA"/>
</dbReference>
<proteinExistence type="inferred from homology"/>
<evidence type="ECO:0000256" key="6">
    <source>
        <dbReference type="ARBA" id="ARBA00023134"/>
    </source>
</evidence>
<feature type="binding site" evidence="8">
    <location>
        <begin position="329"/>
        <end position="332"/>
    </location>
    <ligand>
        <name>GTP</name>
        <dbReference type="ChEBI" id="CHEBI:37565"/>
        <label>2</label>
    </ligand>
</feature>
<keyword evidence="3 8" id="KW-0690">Ribosome biogenesis</keyword>
<dbReference type="NCBIfam" id="TIGR03594">
    <property type="entry name" value="GTPase_EngA"/>
    <property type="match status" value="1"/>
</dbReference>
<evidence type="ECO:0000256" key="3">
    <source>
        <dbReference type="ARBA" id="ARBA00022517"/>
    </source>
</evidence>
<sequence length="485" mass="55778">MIVMNDVIFPVIVLVGQENVGKSTLFNRLTCTRDALVSSYPGLTRDRKYGYIKYKNFKFILIDTGGFNIFSDTLIQDCINDQTNIAIQESCIILFVVDGKKQGSSEDWNIITYLRKLKKGIFVVINKIDNAISYNNYKIWDYYLYGIKNVVIISAVHGYGISTLLDKIYLQSLKNSFDGVKKCFFNTYIGFDDYQKNSEKNLLLNQNNEPIIVVIIGRPNSGKSTFVNYLLKEERMIVSDIPGTTRDSVYIPITYNNDKYMFVDTAGIRKKKHVSSVAEQISKLKTLQILKYAHVTLFILDIQEGIVNQDLSLLNFITKSSKSLIIAVNKYDIFSSKTGFDKTLMKEELNKKISFLNFVKIHYISALYGSGIKNLFQSIKKIHDFSKQKINTAQLTRVMHEAIIKYPPPFIRGTKFAPKLKFVHVGSYNPVVFIIHGTRVSSLSNAYRKYLRNYFYRALNIEGVIFQMHFKNTVNPFSDKRNKHV</sequence>
<dbReference type="Pfam" id="PF01926">
    <property type="entry name" value="MMR_HSR1"/>
    <property type="match status" value="2"/>
</dbReference>
<dbReference type="Pfam" id="PF14714">
    <property type="entry name" value="KH_dom-like"/>
    <property type="match status" value="1"/>
</dbReference>
<dbReference type="Gene3D" id="3.30.300.20">
    <property type="match status" value="1"/>
</dbReference>
<dbReference type="CDD" id="cd01895">
    <property type="entry name" value="EngA2"/>
    <property type="match status" value="1"/>
</dbReference>
<dbReference type="Proteomes" id="UP000002192">
    <property type="component" value="Chromosome"/>
</dbReference>
<evidence type="ECO:0000256" key="8">
    <source>
        <dbReference type="HAMAP-Rule" id="MF_00195"/>
    </source>
</evidence>
<keyword evidence="5 8" id="KW-0547">Nucleotide-binding</keyword>
<evidence type="ECO:0000256" key="10">
    <source>
        <dbReference type="RuleBase" id="RU004481"/>
    </source>
</evidence>
<comment type="function">
    <text evidence="8 10">GTPase that plays an essential role in the late steps of ribosome biogenesis.</text>
</comment>
<dbReference type="PIRSF" id="PIRSF006485">
    <property type="entry name" value="GTP-binding_EngA"/>
    <property type="match status" value="1"/>
</dbReference>
<dbReference type="Gene3D" id="3.40.50.300">
    <property type="entry name" value="P-loop containing nucleotide triphosphate hydrolases"/>
    <property type="match status" value="2"/>
</dbReference>
<feature type="binding site" evidence="8">
    <location>
        <begin position="63"/>
        <end position="67"/>
    </location>
    <ligand>
        <name>GTP</name>
        <dbReference type="ChEBI" id="CHEBI:37565"/>
        <label>1</label>
    </ligand>
</feature>
<dbReference type="HOGENOM" id="CLU_016077_5_1_6"/>
<dbReference type="AlphaFoldDB" id="Q7VRR9"/>
<keyword evidence="13" id="KW-1185">Reference proteome</keyword>
<dbReference type="GO" id="GO:0042254">
    <property type="term" value="P:ribosome biogenesis"/>
    <property type="evidence" value="ECO:0007669"/>
    <property type="project" value="UniProtKB-KW"/>
</dbReference>
<dbReference type="KEGG" id="bfl:Bfl530"/>
<dbReference type="PANTHER" id="PTHR43834">
    <property type="entry name" value="GTPASE DER"/>
    <property type="match status" value="1"/>
</dbReference>
<feature type="binding site" evidence="8">
    <location>
        <begin position="264"/>
        <end position="268"/>
    </location>
    <ligand>
        <name>GTP</name>
        <dbReference type="ChEBI" id="CHEBI:37565"/>
        <label>2</label>
    </ligand>
</feature>
<gene>
    <name evidence="12" type="primary">engA</name>
    <name evidence="8" type="synonym">der</name>
    <name evidence="12" type="ordered locus">Bfl530</name>
</gene>
<dbReference type="InterPro" id="IPR027417">
    <property type="entry name" value="P-loop_NTPase"/>
</dbReference>
<dbReference type="InterPro" id="IPR005225">
    <property type="entry name" value="Small_GTP-bd"/>
</dbReference>
<dbReference type="eggNOG" id="COG1160">
    <property type="taxonomic scope" value="Bacteria"/>
</dbReference>
<name>Q7VRR9_BLOFL</name>
<comment type="subunit">
    <text evidence="8">Associates with the 50S ribosomal subunit.</text>
</comment>
<dbReference type="STRING" id="203907.Bfl530"/>
<comment type="similarity">
    <text evidence="1 8 9 10">Belongs to the TRAFAC class TrmE-Era-EngA-EngB-Septin-like GTPase superfamily. EngA (Der) GTPase family.</text>
</comment>
<evidence type="ECO:0000256" key="9">
    <source>
        <dbReference type="PROSITE-ProRule" id="PRU01049"/>
    </source>
</evidence>
<evidence type="ECO:0000313" key="12">
    <source>
        <dbReference type="EMBL" id="CAD83216.1"/>
    </source>
</evidence>
<protein>
    <recommendedName>
        <fullName evidence="2 8">GTPase Der</fullName>
    </recommendedName>
    <alternativeName>
        <fullName evidence="7 8">GTP-binding protein EngA</fullName>
    </alternativeName>
</protein>
<dbReference type="HAMAP" id="MF_00195">
    <property type="entry name" value="GTPase_Der"/>
    <property type="match status" value="1"/>
</dbReference>
<dbReference type="EMBL" id="BX248583">
    <property type="protein sequence ID" value="CAD83216.1"/>
    <property type="molecule type" value="Genomic_DNA"/>
</dbReference>
<evidence type="ECO:0000256" key="2">
    <source>
        <dbReference type="ARBA" id="ARBA00020953"/>
    </source>
</evidence>
<dbReference type="InterPro" id="IPR015946">
    <property type="entry name" value="KH_dom-like_a/b"/>
</dbReference>